<sequence length="77" mass="8642">MKKANSQNAQGYQTPNEKYDAEFGAEQNSAAQKVQQAKTNKVQDNFQTPDEKYDAEFGTEPNAAAQKVQQSKMNKKQ</sequence>
<dbReference type="Proteomes" id="UP001220962">
    <property type="component" value="Chromosome"/>
</dbReference>
<feature type="region of interest" description="Disordered" evidence="1">
    <location>
        <begin position="1"/>
        <end position="77"/>
    </location>
</feature>
<feature type="compositionally biased region" description="Polar residues" evidence="1">
    <location>
        <begin position="26"/>
        <end position="48"/>
    </location>
</feature>
<feature type="compositionally biased region" description="Polar residues" evidence="1">
    <location>
        <begin position="67"/>
        <end position="77"/>
    </location>
</feature>
<dbReference type="RefSeq" id="WP_052511688.1">
    <property type="nucleotide sequence ID" value="NZ_CP118101.1"/>
</dbReference>
<keyword evidence="5" id="KW-1185">Reference proteome</keyword>
<accession>A0AAX3N3E3</accession>
<organism evidence="2 4">
    <name type="scientific">Paenibacillus urinalis</name>
    <dbReference type="NCBI Taxonomy" id="521520"/>
    <lineage>
        <taxon>Bacteria</taxon>
        <taxon>Bacillati</taxon>
        <taxon>Bacillota</taxon>
        <taxon>Bacilli</taxon>
        <taxon>Bacillales</taxon>
        <taxon>Paenibacillaceae</taxon>
        <taxon>Paenibacillus</taxon>
    </lineage>
</organism>
<protein>
    <recommendedName>
        <fullName evidence="6">Small, acid-soluble spore protein gamma-type</fullName>
    </recommendedName>
</protein>
<evidence type="ECO:0000313" key="4">
    <source>
        <dbReference type="Proteomes" id="UP001220962"/>
    </source>
</evidence>
<dbReference type="Proteomes" id="UP001221519">
    <property type="component" value="Chromosome"/>
</dbReference>
<evidence type="ECO:0000313" key="3">
    <source>
        <dbReference type="EMBL" id="WDI03833.1"/>
    </source>
</evidence>
<dbReference type="EMBL" id="CP118101">
    <property type="protein sequence ID" value="WDH84193.1"/>
    <property type="molecule type" value="Genomic_DNA"/>
</dbReference>
<reference evidence="2 5" key="1">
    <citation type="submission" date="2023-02" db="EMBL/GenBank/DDBJ databases">
        <title>Pathogen: clinical or host-associated sample.</title>
        <authorList>
            <person name="Hergert J."/>
            <person name="Casey R."/>
            <person name="Wagner J."/>
            <person name="Young E.L."/>
            <person name="Oakeson K.F."/>
        </authorList>
    </citation>
    <scope>NUCLEOTIDE SEQUENCE</scope>
    <source>
        <strain evidence="3 5">2022CK-00829</strain>
        <strain evidence="2">2022CK-00830</strain>
    </source>
</reference>
<dbReference type="EMBL" id="CP118108">
    <property type="protein sequence ID" value="WDI03833.1"/>
    <property type="molecule type" value="Genomic_DNA"/>
</dbReference>
<name>A0AAX3N3E3_9BACL</name>
<evidence type="ECO:0000256" key="1">
    <source>
        <dbReference type="SAM" id="MobiDB-lite"/>
    </source>
</evidence>
<dbReference type="AlphaFoldDB" id="A0AAX3N3E3"/>
<evidence type="ECO:0000313" key="5">
    <source>
        <dbReference type="Proteomes" id="UP001221519"/>
    </source>
</evidence>
<proteinExistence type="predicted"/>
<evidence type="ECO:0000313" key="2">
    <source>
        <dbReference type="EMBL" id="WDH84193.1"/>
    </source>
</evidence>
<gene>
    <name evidence="2" type="ORF">PUW23_08265</name>
    <name evidence="3" type="ORF">PUW25_07740</name>
</gene>
<feature type="compositionally biased region" description="Polar residues" evidence="1">
    <location>
        <begin position="1"/>
        <end position="16"/>
    </location>
</feature>
<evidence type="ECO:0008006" key="6">
    <source>
        <dbReference type="Google" id="ProtNLM"/>
    </source>
</evidence>